<keyword evidence="1 3" id="KW-0479">Metal-binding</keyword>
<dbReference type="PROSITE" id="PS51347">
    <property type="entry name" value="PHOSPHOTRIESTERASE_2"/>
    <property type="match status" value="1"/>
</dbReference>
<feature type="binding site" evidence="3">
    <location>
        <position position="292"/>
    </location>
    <ligand>
        <name>a divalent metal cation</name>
        <dbReference type="ChEBI" id="CHEBI:60240"/>
        <label>1</label>
    </ligand>
</feature>
<feature type="binding site" evidence="3">
    <location>
        <position position="23"/>
    </location>
    <ligand>
        <name>a divalent metal cation</name>
        <dbReference type="ChEBI" id="CHEBI:60240"/>
        <label>1</label>
    </ligand>
</feature>
<evidence type="ECO:0000256" key="3">
    <source>
        <dbReference type="PIRSR" id="PIRSR601559-52"/>
    </source>
</evidence>
<dbReference type="PANTHER" id="PTHR10819">
    <property type="entry name" value="PHOSPHOTRIESTERASE-RELATED"/>
    <property type="match status" value="1"/>
</dbReference>
<comment type="cofactor">
    <cofactor evidence="3">
        <name>a divalent metal cation</name>
        <dbReference type="ChEBI" id="CHEBI:60240"/>
    </cofactor>
    <text evidence="3">Binds 2 divalent metal cations per subunit.</text>
</comment>
<dbReference type="Pfam" id="PF02126">
    <property type="entry name" value="PTE"/>
    <property type="match status" value="1"/>
</dbReference>
<dbReference type="AlphaFoldDB" id="D6Y592"/>
<comment type="similarity">
    <text evidence="4">Belongs to the metallo-dependent hydrolases superfamily. Phosphotriesterase family.</text>
</comment>
<keyword evidence="6" id="KW-1185">Reference proteome</keyword>
<dbReference type="GO" id="GO:0016788">
    <property type="term" value="F:hydrolase activity, acting on ester bonds"/>
    <property type="evidence" value="ECO:0007669"/>
    <property type="project" value="InterPro"/>
</dbReference>
<evidence type="ECO:0000313" key="5">
    <source>
        <dbReference type="EMBL" id="ADG89287.1"/>
    </source>
</evidence>
<organism evidence="5 6">
    <name type="scientific">Thermobispora bispora (strain ATCC 19993 / DSM 43833 / CBS 139.67 / JCM 10125 / KCTC 9307 / NBRC 14880 / R51)</name>
    <dbReference type="NCBI Taxonomy" id="469371"/>
    <lineage>
        <taxon>Bacteria</taxon>
        <taxon>Bacillati</taxon>
        <taxon>Actinomycetota</taxon>
        <taxon>Actinomycetes</taxon>
        <taxon>Streptosporangiales</taxon>
        <taxon>Streptosporangiaceae</taxon>
        <taxon>Thermobispora</taxon>
    </lineage>
</organism>
<dbReference type="CDD" id="cd00530">
    <property type="entry name" value="PTE"/>
    <property type="match status" value="1"/>
</dbReference>
<dbReference type="Proteomes" id="UP000006640">
    <property type="component" value="Chromosome"/>
</dbReference>
<dbReference type="GO" id="GO:0008270">
    <property type="term" value="F:zinc ion binding"/>
    <property type="evidence" value="ECO:0007669"/>
    <property type="project" value="InterPro"/>
</dbReference>
<dbReference type="PROSITE" id="PS01322">
    <property type="entry name" value="PHOSPHOTRIESTERASE_1"/>
    <property type="match status" value="1"/>
</dbReference>
<feature type="binding site" evidence="3">
    <location>
        <position position="166"/>
    </location>
    <ligand>
        <name>a divalent metal cation</name>
        <dbReference type="ChEBI" id="CHEBI:60240"/>
        <label>1</label>
    </ligand>
</feature>
<evidence type="ECO:0000256" key="4">
    <source>
        <dbReference type="PROSITE-ProRule" id="PRU00679"/>
    </source>
</evidence>
<accession>D6Y592</accession>
<dbReference type="Gene3D" id="3.20.20.140">
    <property type="entry name" value="Metal-dependent hydrolases"/>
    <property type="match status" value="1"/>
</dbReference>
<dbReference type="STRING" id="469371.Tbis_2585"/>
<dbReference type="PANTHER" id="PTHR10819:SF3">
    <property type="entry name" value="PHOSPHOTRIESTERASE-RELATED PROTEIN"/>
    <property type="match status" value="1"/>
</dbReference>
<protein>
    <submittedName>
        <fullName evidence="5">Aryldialkylphosphatase</fullName>
    </submittedName>
</protein>
<gene>
    <name evidence="5" type="ordered locus">Tbis_2585</name>
</gene>
<evidence type="ECO:0000256" key="1">
    <source>
        <dbReference type="ARBA" id="ARBA00022723"/>
    </source>
</evidence>
<dbReference type="EMBL" id="CP001874">
    <property type="protein sequence ID" value="ADG89287.1"/>
    <property type="molecule type" value="Genomic_DNA"/>
</dbReference>
<dbReference type="InterPro" id="IPR032466">
    <property type="entry name" value="Metal_Hydrolase"/>
</dbReference>
<proteinExistence type="inferred from homology"/>
<dbReference type="InterPro" id="IPR017947">
    <property type="entry name" value="AryldialkylPase_Zn-BS"/>
</dbReference>
<feature type="binding site" evidence="3">
    <location>
        <position position="198"/>
    </location>
    <ligand>
        <name>a divalent metal cation</name>
        <dbReference type="ChEBI" id="CHEBI:60240"/>
        <label>2</label>
    </ligand>
</feature>
<feature type="binding site" evidence="3">
    <location>
        <position position="227"/>
    </location>
    <ligand>
        <name>a divalent metal cation</name>
        <dbReference type="ChEBI" id="CHEBI:60240"/>
        <label>2</label>
    </ligand>
</feature>
<evidence type="ECO:0000313" key="6">
    <source>
        <dbReference type="Proteomes" id="UP000006640"/>
    </source>
</evidence>
<dbReference type="SUPFAM" id="SSF51556">
    <property type="entry name" value="Metallo-dependent hydrolases"/>
    <property type="match status" value="1"/>
</dbReference>
<feature type="binding site" evidence="3">
    <location>
        <position position="166"/>
    </location>
    <ligand>
        <name>a divalent metal cation</name>
        <dbReference type="ChEBI" id="CHEBI:60240"/>
        <label>2</label>
    </ligand>
</feature>
<feature type="binding site" evidence="3">
    <location>
        <position position="25"/>
    </location>
    <ligand>
        <name>a divalent metal cation</name>
        <dbReference type="ChEBI" id="CHEBI:60240"/>
        <label>1</label>
    </ligand>
</feature>
<dbReference type="HOGENOM" id="CLU_054760_0_0_11"/>
<evidence type="ECO:0000256" key="2">
    <source>
        <dbReference type="ARBA" id="ARBA00022801"/>
    </source>
</evidence>
<sequence length="349" mass="38311">MTVHVQTVLGAVPAAELGITLFHEHLLNDGSSAWHPPAPGDAEGERIAHEPIRMEFLGRLREDPYLSRHNVSLDDPELAAEEAARFAARGGRTIVEVTPEGLGRDPRGLVRIARATGLHVVMGCGFYLERSHPARVRGMSVEDVAEEIEREVREGVAGVRPGVIGEIGVSPAFTPAEEKVLRGAARAQARTGVPLSVHLPGWVRHGHRVLDIVAEEGGRLTATVLGHMNPSLDDLEYQTSLADRGAWLEYDMCGMDYHFVGEGQSPCDEENARAIARLVRYGYRDRLLLSQDVFLKTMLVRYGGRGYAHLLDSFIPRLHRHGLTADDTDHLLIANPRAVFETAAKGEDE</sequence>
<comment type="caution">
    <text evidence="4">Lacks conserved residue(s) required for the propagation of feature annotation.</text>
</comment>
<dbReference type="eggNOG" id="COG1735">
    <property type="taxonomic scope" value="Bacteria"/>
</dbReference>
<dbReference type="OrthoDB" id="9795018at2"/>
<dbReference type="KEGG" id="tbi:Tbis_2585"/>
<dbReference type="InterPro" id="IPR001559">
    <property type="entry name" value="Phosphotriesterase"/>
</dbReference>
<keyword evidence="2" id="KW-0378">Hydrolase</keyword>
<name>D6Y592_THEBD</name>
<reference evidence="5 6" key="1">
    <citation type="submission" date="2010-01" db="EMBL/GenBank/DDBJ databases">
        <title>The complete genome of Thermobispora bispora DSM 43833.</title>
        <authorList>
            <consortium name="US DOE Joint Genome Institute (JGI-PGF)"/>
            <person name="Lucas S."/>
            <person name="Copeland A."/>
            <person name="Lapidus A."/>
            <person name="Glavina del Rio T."/>
            <person name="Dalin E."/>
            <person name="Tice H."/>
            <person name="Bruce D."/>
            <person name="Goodwin L."/>
            <person name="Pitluck S."/>
            <person name="Kyrpides N."/>
            <person name="Mavromatis K."/>
            <person name="Ivanova N."/>
            <person name="Mikhailova N."/>
            <person name="Chertkov O."/>
            <person name="Brettin T."/>
            <person name="Detter J.C."/>
            <person name="Han C."/>
            <person name="Larimer F."/>
            <person name="Land M."/>
            <person name="Hauser L."/>
            <person name="Markowitz V."/>
            <person name="Cheng J.-F."/>
            <person name="Hugenholtz P."/>
            <person name="Woyke T."/>
            <person name="Wu D."/>
            <person name="Jando M."/>
            <person name="Schneider S."/>
            <person name="Klenk H.-P."/>
            <person name="Eisen J.A."/>
        </authorList>
    </citation>
    <scope>NUCLEOTIDE SEQUENCE [LARGE SCALE GENOMIC DNA]</scope>
    <source>
        <strain evidence="6">ATCC 19993 / DSM 43833 / CBS 139.67 / JCM 10125 / KCTC 9307 / NBRC 14880 / R51</strain>
    </source>
</reference>